<dbReference type="STRING" id="764298.STRMA_1372"/>
<dbReference type="AlphaFoldDB" id="G5JUY7"/>
<keyword evidence="2" id="KW-1185">Reference proteome</keyword>
<accession>G5JUY7</accession>
<dbReference type="OrthoDB" id="9790372at2"/>
<dbReference type="RefSeq" id="WP_003081737.1">
    <property type="nucleotide sequence ID" value="NZ_AEUW02000001.1"/>
</dbReference>
<dbReference type="EMBL" id="AEUW02000001">
    <property type="protein sequence ID" value="EHJ53007.1"/>
    <property type="molecule type" value="Genomic_DNA"/>
</dbReference>
<gene>
    <name evidence="1" type="ORF">STRMA_1372</name>
</gene>
<comment type="caution">
    <text evidence="1">The sequence shown here is derived from an EMBL/GenBank/DDBJ whole genome shotgun (WGS) entry which is preliminary data.</text>
</comment>
<dbReference type="eggNOG" id="COG1399">
    <property type="taxonomic scope" value="Bacteria"/>
</dbReference>
<organism evidence="1 2">
    <name type="scientific">Streptococcus macacae NCTC 11558</name>
    <dbReference type="NCBI Taxonomy" id="764298"/>
    <lineage>
        <taxon>Bacteria</taxon>
        <taxon>Bacillati</taxon>
        <taxon>Bacillota</taxon>
        <taxon>Bacilli</taxon>
        <taxon>Lactobacillales</taxon>
        <taxon>Streptococcaceae</taxon>
        <taxon>Streptococcus</taxon>
    </lineage>
</organism>
<name>G5JUY7_9STRE</name>
<evidence type="ECO:0000313" key="2">
    <source>
        <dbReference type="Proteomes" id="UP000003573"/>
    </source>
</evidence>
<proteinExistence type="predicted"/>
<dbReference type="InterPro" id="IPR003772">
    <property type="entry name" value="YceD"/>
</dbReference>
<sequence length="177" mass="20080">MFNINDIKKIPEGISFNENLSLESKLMERSSQVLALDDVTAKGKLQYDDGFYLLNYQLDYTITLPSSRSLEAVVLENSLPVHEVFIEASEAEEKQELVEDDLVLVLEDDAIDLEESIMDNILLNIPLKVLTADEKAAEKLPSGQNWNLLSEEQYQSMQKEKKAENSPFAALTDFFDE</sequence>
<evidence type="ECO:0008006" key="3">
    <source>
        <dbReference type="Google" id="ProtNLM"/>
    </source>
</evidence>
<protein>
    <recommendedName>
        <fullName evidence="3">ACR</fullName>
    </recommendedName>
</protein>
<reference evidence="1 2" key="1">
    <citation type="journal article" date="2014" name="Int. J. Syst. Evol. Microbiol.">
        <title>Phylogenomics and the dynamic genome evolution of the genus Streptococcus.</title>
        <authorList>
            <consortium name="The Broad Institute Genome Sequencing Platform"/>
            <person name="Richards V.P."/>
            <person name="Palmer S.R."/>
            <person name="Pavinski Bitar P.D."/>
            <person name="Qin X."/>
            <person name="Weinstock G.M."/>
            <person name="Highlander S.K."/>
            <person name="Town C.D."/>
            <person name="Burne R.A."/>
            <person name="Stanhope M.J."/>
        </authorList>
    </citation>
    <scope>NUCLEOTIDE SEQUENCE [LARGE SCALE GENOMIC DNA]</scope>
    <source>
        <strain evidence="1 2">NCTC 11558</strain>
    </source>
</reference>
<dbReference type="Proteomes" id="UP000003573">
    <property type="component" value="Unassembled WGS sequence"/>
</dbReference>
<dbReference type="Pfam" id="PF02620">
    <property type="entry name" value="YceD"/>
    <property type="match status" value="1"/>
</dbReference>
<evidence type="ECO:0000313" key="1">
    <source>
        <dbReference type="EMBL" id="EHJ53007.1"/>
    </source>
</evidence>